<evidence type="ECO:0000256" key="4">
    <source>
        <dbReference type="ARBA" id="ARBA00023004"/>
    </source>
</evidence>
<gene>
    <name evidence="6" type="primary">ispH</name>
    <name evidence="6" type="ORF">COU93_00495</name>
</gene>
<evidence type="ECO:0000313" key="7">
    <source>
        <dbReference type="Proteomes" id="UP000229766"/>
    </source>
</evidence>
<dbReference type="EMBL" id="PFEI01000028">
    <property type="protein sequence ID" value="PJE67117.1"/>
    <property type="molecule type" value="Genomic_DNA"/>
</dbReference>
<evidence type="ECO:0000256" key="5">
    <source>
        <dbReference type="ARBA" id="ARBA00023014"/>
    </source>
</evidence>
<dbReference type="GO" id="GO:0050992">
    <property type="term" value="P:dimethylallyl diphosphate biosynthetic process"/>
    <property type="evidence" value="ECO:0007669"/>
    <property type="project" value="InterPro"/>
</dbReference>
<sequence length="320" mass="36322">CFVVKRINKLEKIILVRPRGFCAGVERAVNILDMVVKNYPKPIYCKHEIVHNRYVVDKFRSDGVIFVKDIEDVPDGSVLVLSAHGSSPIIYQRAKAKSIRIIDATCPLVTKVHLEARRYQNEGYFIIYVGHKDHPETVGVLGELQDDNFAFIETIEDVEKLRIPNDSKRIILLNQTTLSLLDIEGIKKCLKSKYKNLEFPLGKDICYATTNRQMAVEKLTSVVDMILVVGSQTSSNSRRLVDLSERHGKKTYLIDDQDDLKDEWFDGVKIVGITAGASSPDELIETITKVVIKRFGGTRQELKVVDEDIKFINYPTKINI</sequence>
<dbReference type="GO" id="GO:0051745">
    <property type="term" value="F:4-hydroxy-3-methylbut-2-enyl diphosphate reductase activity"/>
    <property type="evidence" value="ECO:0007669"/>
    <property type="project" value="InterPro"/>
</dbReference>
<keyword evidence="4" id="KW-0408">Iron</keyword>
<comment type="cofactor">
    <cofactor evidence="1">
        <name>[4Fe-4S] cluster</name>
        <dbReference type="ChEBI" id="CHEBI:49883"/>
    </cofactor>
</comment>
<dbReference type="PANTHER" id="PTHR30426:SF0">
    <property type="entry name" value="4-HYDROXY-3-METHYLBUT-2-ENYL DIPHOSPHATE REDUCTASE"/>
    <property type="match status" value="1"/>
</dbReference>
<reference evidence="7" key="1">
    <citation type="submission" date="2017-09" db="EMBL/GenBank/DDBJ databases">
        <title>Depth-based differentiation of microbial function through sediment-hosted aquifers and enrichment of novel symbionts in the deep terrestrial subsurface.</title>
        <authorList>
            <person name="Probst A.J."/>
            <person name="Ladd B."/>
            <person name="Jarett J.K."/>
            <person name="Geller-Mcgrath D.E."/>
            <person name="Sieber C.M.K."/>
            <person name="Emerson J.B."/>
            <person name="Anantharaman K."/>
            <person name="Thomas B.C."/>
            <person name="Malmstrom R."/>
            <person name="Stieglmeier M."/>
            <person name="Klingl A."/>
            <person name="Woyke T."/>
            <person name="Ryan C.M."/>
            <person name="Banfield J.F."/>
        </authorList>
    </citation>
    <scope>NUCLEOTIDE SEQUENCE [LARGE SCALE GENOMIC DNA]</scope>
</reference>
<keyword evidence="2" id="KW-0004">4Fe-4S</keyword>
<protein>
    <submittedName>
        <fullName evidence="6">4-hydroxy-3-methylbut-2-enyl diphosphate reductase</fullName>
    </submittedName>
</protein>
<dbReference type="GO" id="GO:0051539">
    <property type="term" value="F:4 iron, 4 sulfur cluster binding"/>
    <property type="evidence" value="ECO:0007669"/>
    <property type="project" value="UniProtKB-KW"/>
</dbReference>
<dbReference type="PANTHER" id="PTHR30426">
    <property type="entry name" value="4-HYDROXY-3-METHYLBUT-2-ENYL DIPHOSPHATE REDUCTASE"/>
    <property type="match status" value="1"/>
</dbReference>
<evidence type="ECO:0000313" key="6">
    <source>
        <dbReference type="EMBL" id="PJE67117.1"/>
    </source>
</evidence>
<feature type="non-terminal residue" evidence="6">
    <location>
        <position position="1"/>
    </location>
</feature>
<keyword evidence="5" id="KW-0411">Iron-sulfur</keyword>
<dbReference type="CDD" id="cd13944">
    <property type="entry name" value="lytB_ispH"/>
    <property type="match status" value="1"/>
</dbReference>
<dbReference type="Gene3D" id="3.40.1010.20">
    <property type="entry name" value="4-hydroxy-3-methylbut-2-enyl diphosphate reductase, catalytic domain"/>
    <property type="match status" value="2"/>
</dbReference>
<dbReference type="InterPro" id="IPR003451">
    <property type="entry name" value="LytB/IspH"/>
</dbReference>
<dbReference type="Gene3D" id="3.40.50.11270">
    <property type="match status" value="1"/>
</dbReference>
<dbReference type="Pfam" id="PF02401">
    <property type="entry name" value="LYTB"/>
    <property type="match status" value="1"/>
</dbReference>
<dbReference type="Proteomes" id="UP000229766">
    <property type="component" value="Unassembled WGS sequence"/>
</dbReference>
<comment type="caution">
    <text evidence="6">The sequence shown here is derived from an EMBL/GenBank/DDBJ whole genome shotgun (WGS) entry which is preliminary data.</text>
</comment>
<dbReference type="GO" id="GO:0046872">
    <property type="term" value="F:metal ion binding"/>
    <property type="evidence" value="ECO:0007669"/>
    <property type="project" value="UniProtKB-KW"/>
</dbReference>
<evidence type="ECO:0000256" key="1">
    <source>
        <dbReference type="ARBA" id="ARBA00001966"/>
    </source>
</evidence>
<evidence type="ECO:0000256" key="2">
    <source>
        <dbReference type="ARBA" id="ARBA00022485"/>
    </source>
</evidence>
<dbReference type="NCBIfam" id="TIGR00216">
    <property type="entry name" value="ispH_lytB"/>
    <property type="match status" value="1"/>
</dbReference>
<evidence type="ECO:0000256" key="3">
    <source>
        <dbReference type="ARBA" id="ARBA00022723"/>
    </source>
</evidence>
<name>A0A2M8L2J3_9BACT</name>
<dbReference type="GO" id="GO:0019288">
    <property type="term" value="P:isopentenyl diphosphate biosynthetic process, methylerythritol 4-phosphate pathway"/>
    <property type="evidence" value="ECO:0007669"/>
    <property type="project" value="InterPro"/>
</dbReference>
<accession>A0A2M8L2J3</accession>
<dbReference type="AlphaFoldDB" id="A0A2M8L2J3"/>
<organism evidence="6 7">
    <name type="scientific">Candidatus Shapirobacteria bacterium CG10_big_fil_rev_8_21_14_0_10_36_6</name>
    <dbReference type="NCBI Taxonomy" id="1974886"/>
    <lineage>
        <taxon>Bacteria</taxon>
        <taxon>Candidatus Shapironibacteriota</taxon>
    </lineage>
</organism>
<dbReference type="HAMAP" id="MF_00191">
    <property type="entry name" value="IspH"/>
    <property type="match status" value="1"/>
</dbReference>
<keyword evidence="3" id="KW-0479">Metal-binding</keyword>
<proteinExistence type="inferred from homology"/>